<evidence type="ECO:0000256" key="1">
    <source>
        <dbReference type="ARBA" id="ARBA00004477"/>
    </source>
</evidence>
<evidence type="ECO:0000313" key="9">
    <source>
        <dbReference type="EMBL" id="RLM77926.1"/>
    </source>
</evidence>
<dbReference type="STRING" id="4540.A0A3L6QF25"/>
<feature type="region of interest" description="Disordered" evidence="7">
    <location>
        <begin position="1"/>
        <end position="150"/>
    </location>
</feature>
<evidence type="ECO:0000259" key="8">
    <source>
        <dbReference type="PROSITE" id="PS50845"/>
    </source>
</evidence>
<proteinExistence type="predicted"/>
<dbReference type="PROSITE" id="PS50845">
    <property type="entry name" value="RETICULON"/>
    <property type="match status" value="1"/>
</dbReference>
<dbReference type="Proteomes" id="UP000275267">
    <property type="component" value="Unassembled WGS sequence"/>
</dbReference>
<dbReference type="AlphaFoldDB" id="A0A3L6QF25"/>
<dbReference type="PANTHER" id="PTHR46626">
    <property type="entry name" value="RETICULON-LIKE PROTEIN B17"/>
    <property type="match status" value="1"/>
</dbReference>
<dbReference type="GO" id="GO:0005789">
    <property type="term" value="C:endoplasmic reticulum membrane"/>
    <property type="evidence" value="ECO:0007669"/>
    <property type="project" value="UniProtKB-SubCell"/>
</dbReference>
<feature type="domain" description="Reticulon" evidence="8">
    <location>
        <begin position="213"/>
        <end position="385"/>
    </location>
</feature>
<keyword evidence="5" id="KW-0472">Membrane</keyword>
<evidence type="ECO:0000256" key="7">
    <source>
        <dbReference type="SAM" id="MobiDB-lite"/>
    </source>
</evidence>
<protein>
    <recommendedName>
        <fullName evidence="6">Reticulon-like protein</fullName>
    </recommendedName>
</protein>
<reference evidence="10" key="1">
    <citation type="journal article" date="2019" name="Nat. Commun.">
        <title>The genome of broomcorn millet.</title>
        <authorList>
            <person name="Zou C."/>
            <person name="Miki D."/>
            <person name="Li D."/>
            <person name="Tang Q."/>
            <person name="Xiao L."/>
            <person name="Rajput S."/>
            <person name="Deng P."/>
            <person name="Jia W."/>
            <person name="Huang R."/>
            <person name="Zhang M."/>
            <person name="Sun Y."/>
            <person name="Hu J."/>
            <person name="Fu X."/>
            <person name="Schnable P.S."/>
            <person name="Li F."/>
            <person name="Zhang H."/>
            <person name="Feng B."/>
            <person name="Zhu X."/>
            <person name="Liu R."/>
            <person name="Schnable J.C."/>
            <person name="Zhu J.-K."/>
            <person name="Zhang H."/>
        </authorList>
    </citation>
    <scope>NUCLEOTIDE SEQUENCE [LARGE SCALE GENOMIC DNA]</scope>
</reference>
<evidence type="ECO:0000256" key="6">
    <source>
        <dbReference type="RuleBase" id="RU363132"/>
    </source>
</evidence>
<evidence type="ECO:0000256" key="5">
    <source>
        <dbReference type="ARBA" id="ARBA00023136"/>
    </source>
</evidence>
<feature type="compositionally biased region" description="Pro residues" evidence="7">
    <location>
        <begin position="30"/>
        <end position="40"/>
    </location>
</feature>
<evidence type="ECO:0000256" key="3">
    <source>
        <dbReference type="ARBA" id="ARBA00022824"/>
    </source>
</evidence>
<comment type="caution">
    <text evidence="9">The sequence shown here is derived from an EMBL/GenBank/DDBJ whole genome shotgun (WGS) entry which is preliminary data.</text>
</comment>
<evidence type="ECO:0000256" key="4">
    <source>
        <dbReference type="ARBA" id="ARBA00022989"/>
    </source>
</evidence>
<evidence type="ECO:0000313" key="10">
    <source>
        <dbReference type="Proteomes" id="UP000275267"/>
    </source>
</evidence>
<keyword evidence="2" id="KW-0812">Transmembrane</keyword>
<feature type="compositionally biased region" description="Low complexity" evidence="7">
    <location>
        <begin position="1"/>
        <end position="20"/>
    </location>
</feature>
<name>A0A3L6QF25_PANMI</name>
<dbReference type="PANTHER" id="PTHR46626:SF2">
    <property type="entry name" value="RETICULON-LIKE PROTEIN B17"/>
    <property type="match status" value="1"/>
</dbReference>
<sequence>MEVMAADPSSPAPPAAGAALPEPPYHHPPADLPATPPPKPAASGAGLRTPSPSPSVQVSGYSLHELFLLSPPPPSSRRHRSRTRGAAGGTGVDDSLEMVVVAGTPTPPRRRRRGAAEQCAAPALASPRNGRRARRRLEKDVEAEEDTARRACRRKSTKAALAPKAAAAADKAAAAAAVNEEDTSLALVPACPDATSGTVFVEQSEWEGLWERIVDLLMWRNVAKSSLWFGFGSVCFFSCSFSKEITFRHVKFDTPLPDILPISALCHLGVMILGLAFFKDSVPQRPQVERGRSFQLTEEDLLRASRAVLPIANSMISTAQVIFSGEPSMTLKVLPVLLFGAKYGSLVTVWRLLAAGFFTSFTVPKLYSCYSSQIHKRVGILGDRALDAWKSCPRKKLVAGTAVTMFWNMFSVKTRVMAAFVSLVILRYNQKYRKADINPGVESRQEDEGQKMELDE</sequence>
<keyword evidence="3 6" id="KW-0256">Endoplasmic reticulum</keyword>
<dbReference type="Pfam" id="PF02453">
    <property type="entry name" value="Reticulon"/>
    <property type="match status" value="1"/>
</dbReference>
<gene>
    <name evidence="9" type="ORF">C2845_PM12G12500</name>
</gene>
<dbReference type="EMBL" id="PQIB02000012">
    <property type="protein sequence ID" value="RLM77926.1"/>
    <property type="molecule type" value="Genomic_DNA"/>
</dbReference>
<dbReference type="OrthoDB" id="783438at2759"/>
<keyword evidence="4" id="KW-1133">Transmembrane helix</keyword>
<organism evidence="9 10">
    <name type="scientific">Panicum miliaceum</name>
    <name type="common">Proso millet</name>
    <name type="synonym">Broomcorn millet</name>
    <dbReference type="NCBI Taxonomy" id="4540"/>
    <lineage>
        <taxon>Eukaryota</taxon>
        <taxon>Viridiplantae</taxon>
        <taxon>Streptophyta</taxon>
        <taxon>Embryophyta</taxon>
        <taxon>Tracheophyta</taxon>
        <taxon>Spermatophyta</taxon>
        <taxon>Magnoliopsida</taxon>
        <taxon>Liliopsida</taxon>
        <taxon>Poales</taxon>
        <taxon>Poaceae</taxon>
        <taxon>PACMAD clade</taxon>
        <taxon>Panicoideae</taxon>
        <taxon>Panicodae</taxon>
        <taxon>Paniceae</taxon>
        <taxon>Panicinae</taxon>
        <taxon>Panicum</taxon>
        <taxon>Panicum sect. Panicum</taxon>
    </lineage>
</organism>
<comment type="subcellular location">
    <subcellularLocation>
        <location evidence="1 6">Endoplasmic reticulum membrane</location>
        <topology evidence="1 6">Multi-pass membrane protein</topology>
    </subcellularLocation>
</comment>
<evidence type="ECO:0000256" key="2">
    <source>
        <dbReference type="ARBA" id="ARBA00022692"/>
    </source>
</evidence>
<accession>A0A3L6QF25</accession>
<keyword evidence="10" id="KW-1185">Reference proteome</keyword>
<dbReference type="InterPro" id="IPR044647">
    <property type="entry name" value="RTNLB17/18/21"/>
</dbReference>
<dbReference type="InterPro" id="IPR003388">
    <property type="entry name" value="Reticulon"/>
</dbReference>